<comment type="similarity">
    <text evidence="3 12">Belongs to the PIGV family.</text>
</comment>
<dbReference type="AlphaFoldDB" id="A0A6A7B3B1"/>
<evidence type="ECO:0000256" key="5">
    <source>
        <dbReference type="ARBA" id="ARBA00022502"/>
    </source>
</evidence>
<comment type="pathway">
    <text evidence="2 12">Glycolipid biosynthesis; glycosylphosphatidylinositol-anchor biosynthesis.</text>
</comment>
<evidence type="ECO:0000256" key="11">
    <source>
        <dbReference type="ARBA" id="ARBA00023136"/>
    </source>
</evidence>
<feature type="transmembrane region" description="Helical" evidence="12">
    <location>
        <begin position="155"/>
        <end position="177"/>
    </location>
</feature>
<evidence type="ECO:0000256" key="6">
    <source>
        <dbReference type="ARBA" id="ARBA00022676"/>
    </source>
</evidence>
<evidence type="ECO:0000313" key="15">
    <source>
        <dbReference type="Proteomes" id="UP000799423"/>
    </source>
</evidence>
<dbReference type="OrthoDB" id="10252502at2759"/>
<evidence type="ECO:0000313" key="14">
    <source>
        <dbReference type="EMBL" id="KAF2849981.1"/>
    </source>
</evidence>
<keyword evidence="7 12" id="KW-0808">Transferase</keyword>
<dbReference type="InterPro" id="IPR007315">
    <property type="entry name" value="PIG-V/Gpi18"/>
</dbReference>
<keyword evidence="13" id="KW-0732">Signal</keyword>
<dbReference type="PANTHER" id="PTHR12468:SF2">
    <property type="entry name" value="GPI MANNOSYLTRANSFERASE 2"/>
    <property type="match status" value="1"/>
</dbReference>
<keyword evidence="11 12" id="KW-0472">Membrane</keyword>
<feature type="transmembrane region" description="Helical" evidence="12">
    <location>
        <begin position="217"/>
        <end position="238"/>
    </location>
</feature>
<keyword evidence="5 12" id="KW-0337">GPI-anchor biosynthesis</keyword>
<feature type="chain" id="PRO_5025613206" description="GPI mannosyltransferase 2" evidence="13">
    <location>
        <begin position="32"/>
        <end position="462"/>
    </location>
</feature>
<keyword evidence="6 12" id="KW-0328">Glycosyltransferase</keyword>
<evidence type="ECO:0000256" key="3">
    <source>
        <dbReference type="ARBA" id="ARBA00008698"/>
    </source>
</evidence>
<organism evidence="14 15">
    <name type="scientific">Plenodomus tracheiphilus IPT5</name>
    <dbReference type="NCBI Taxonomy" id="1408161"/>
    <lineage>
        <taxon>Eukaryota</taxon>
        <taxon>Fungi</taxon>
        <taxon>Dikarya</taxon>
        <taxon>Ascomycota</taxon>
        <taxon>Pezizomycotina</taxon>
        <taxon>Dothideomycetes</taxon>
        <taxon>Pleosporomycetidae</taxon>
        <taxon>Pleosporales</taxon>
        <taxon>Pleosporineae</taxon>
        <taxon>Leptosphaeriaceae</taxon>
        <taxon>Plenodomus</taxon>
    </lineage>
</organism>
<dbReference type="Pfam" id="PF04188">
    <property type="entry name" value="Mannosyl_trans2"/>
    <property type="match status" value="1"/>
</dbReference>
<evidence type="ECO:0000256" key="8">
    <source>
        <dbReference type="ARBA" id="ARBA00022692"/>
    </source>
</evidence>
<sequence length="462" mass="51409">MARTDRRSSTPSSRHLIFIFCLWKVLLLGLAAFCPGPGYDTSAYILFDRSTARHHNAADLSRVDRLTLNLFRWDALYFVDAADRGQIHEQQWAFSWAYSHLLRISGQFFSGAAACPLRYYIVAGIIVSNVCHLLSALVLYRLLALVVDVRLQRHVAFVAAVLHILTPASLFMSAPYAEAIFSLLNMTGMFCYAQSKLTATRGHASFLEDAYKLTSGAFFASATLMRSNGLLSGFILLYDVASYMPRIVSMQLNYHNVRSIVVTCVAGMFIIGGFVGPQYVAYQEFCSREGDSDPRAWCEKSIPSIYSWVQSQYWNVGLFRYWTISNLPLFVLAAPVLWLLLESSVATLRTGLEVLQRQSHVSKAGRDATQKVPRFAVIALPELALPQLILAVAAITSFHVQIVNRIASGYPTWYVAIAQMLVNGSATPSSGEATMKGQWIVRGMIMYTLVQGMLYANFLPPA</sequence>
<keyword evidence="8 12" id="KW-0812">Transmembrane</keyword>
<keyword evidence="15" id="KW-1185">Reference proteome</keyword>
<evidence type="ECO:0000256" key="4">
    <source>
        <dbReference type="ARBA" id="ARBA00013795"/>
    </source>
</evidence>
<dbReference type="GO" id="GO:0004376">
    <property type="term" value="F:GPI mannosyltransferase activity"/>
    <property type="evidence" value="ECO:0007669"/>
    <property type="project" value="InterPro"/>
</dbReference>
<keyword evidence="10 12" id="KW-1133">Transmembrane helix</keyword>
<evidence type="ECO:0000256" key="1">
    <source>
        <dbReference type="ARBA" id="ARBA00004477"/>
    </source>
</evidence>
<comment type="subcellular location">
    <subcellularLocation>
        <location evidence="1 12">Endoplasmic reticulum membrane</location>
        <topology evidence="1 12">Multi-pass membrane protein</topology>
    </subcellularLocation>
</comment>
<dbReference type="PANTHER" id="PTHR12468">
    <property type="entry name" value="GPI MANNOSYLTRANSFERASE 2"/>
    <property type="match status" value="1"/>
</dbReference>
<dbReference type="EC" id="2.4.1.-" evidence="12"/>
<name>A0A6A7B3B1_9PLEO</name>
<comment type="caution">
    <text evidence="12">Lacks conserved residue(s) required for the propagation of feature annotation.</text>
</comment>
<keyword evidence="9 12" id="KW-0256">Endoplasmic reticulum</keyword>
<feature type="signal peptide" evidence="13">
    <location>
        <begin position="1"/>
        <end position="31"/>
    </location>
</feature>
<dbReference type="Proteomes" id="UP000799423">
    <property type="component" value="Unassembled WGS sequence"/>
</dbReference>
<proteinExistence type="inferred from homology"/>
<evidence type="ECO:0000256" key="12">
    <source>
        <dbReference type="RuleBase" id="RU363112"/>
    </source>
</evidence>
<evidence type="ECO:0000256" key="10">
    <source>
        <dbReference type="ARBA" id="ARBA00022989"/>
    </source>
</evidence>
<dbReference type="UniPathway" id="UPA00196"/>
<comment type="function">
    <text evidence="12">Mannosyltransferase involved in glycosylphosphatidylinositol-anchor biosynthesis.</text>
</comment>
<feature type="transmembrane region" description="Helical" evidence="12">
    <location>
        <begin position="259"/>
        <end position="280"/>
    </location>
</feature>
<protein>
    <recommendedName>
        <fullName evidence="4 12">GPI mannosyltransferase 2</fullName>
        <ecNumber evidence="12">2.4.1.-</ecNumber>
    </recommendedName>
</protein>
<dbReference type="EMBL" id="MU006309">
    <property type="protein sequence ID" value="KAF2849981.1"/>
    <property type="molecule type" value="Genomic_DNA"/>
</dbReference>
<accession>A0A6A7B3B1</accession>
<dbReference type="GO" id="GO:0005789">
    <property type="term" value="C:endoplasmic reticulum membrane"/>
    <property type="evidence" value="ECO:0007669"/>
    <property type="project" value="UniProtKB-SubCell"/>
</dbReference>
<evidence type="ECO:0000256" key="13">
    <source>
        <dbReference type="SAM" id="SignalP"/>
    </source>
</evidence>
<feature type="transmembrane region" description="Helical" evidence="12">
    <location>
        <begin position="321"/>
        <end position="341"/>
    </location>
</feature>
<evidence type="ECO:0000256" key="2">
    <source>
        <dbReference type="ARBA" id="ARBA00004687"/>
    </source>
</evidence>
<evidence type="ECO:0000256" key="9">
    <source>
        <dbReference type="ARBA" id="ARBA00022824"/>
    </source>
</evidence>
<dbReference type="GO" id="GO:0000009">
    <property type="term" value="F:alpha-1,6-mannosyltransferase activity"/>
    <property type="evidence" value="ECO:0007669"/>
    <property type="project" value="InterPro"/>
</dbReference>
<evidence type="ECO:0000256" key="7">
    <source>
        <dbReference type="ARBA" id="ARBA00022679"/>
    </source>
</evidence>
<dbReference type="GO" id="GO:0031501">
    <property type="term" value="C:mannosyltransferase complex"/>
    <property type="evidence" value="ECO:0007669"/>
    <property type="project" value="TreeGrafter"/>
</dbReference>
<dbReference type="GO" id="GO:0006506">
    <property type="term" value="P:GPI anchor biosynthetic process"/>
    <property type="evidence" value="ECO:0007669"/>
    <property type="project" value="UniProtKB-UniPathway"/>
</dbReference>
<feature type="transmembrane region" description="Helical" evidence="12">
    <location>
        <begin position="119"/>
        <end position="143"/>
    </location>
</feature>
<gene>
    <name evidence="14" type="ORF">T440DRAFT_490218</name>
</gene>
<reference evidence="14" key="1">
    <citation type="submission" date="2020-01" db="EMBL/GenBank/DDBJ databases">
        <authorList>
            <consortium name="DOE Joint Genome Institute"/>
            <person name="Haridas S."/>
            <person name="Albert R."/>
            <person name="Binder M."/>
            <person name="Bloem J."/>
            <person name="Labutti K."/>
            <person name="Salamov A."/>
            <person name="Andreopoulos B."/>
            <person name="Baker S.E."/>
            <person name="Barry K."/>
            <person name="Bills G."/>
            <person name="Bluhm B.H."/>
            <person name="Cannon C."/>
            <person name="Castanera R."/>
            <person name="Culley D.E."/>
            <person name="Daum C."/>
            <person name="Ezra D."/>
            <person name="Gonzalez J.B."/>
            <person name="Henrissat B."/>
            <person name="Kuo A."/>
            <person name="Liang C."/>
            <person name="Lipzen A."/>
            <person name="Lutzoni F."/>
            <person name="Magnuson J."/>
            <person name="Mondo S."/>
            <person name="Nolan M."/>
            <person name="Ohm R."/>
            <person name="Pangilinan J."/>
            <person name="Park H.-J."/>
            <person name="Ramirez L."/>
            <person name="Alfaro M."/>
            <person name="Sun H."/>
            <person name="Tritt A."/>
            <person name="Yoshinaga Y."/>
            <person name="Zwiers L.-H."/>
            <person name="Turgeon B.G."/>
            <person name="Goodwin S.B."/>
            <person name="Spatafora J.W."/>
            <person name="Crous P.W."/>
            <person name="Grigoriev I.V."/>
        </authorList>
    </citation>
    <scope>NUCLEOTIDE SEQUENCE</scope>
    <source>
        <strain evidence="14">IPT5</strain>
    </source>
</reference>